<proteinExistence type="predicted"/>
<keyword evidence="2" id="KW-1185">Reference proteome</keyword>
<evidence type="ECO:0000313" key="1">
    <source>
        <dbReference type="EMBL" id="AFO52391.1"/>
    </source>
</evidence>
<dbReference type="HOGENOM" id="CLU_147348_1_0_14"/>
<protein>
    <submittedName>
        <fullName evidence="1">Uncharacterized protein</fullName>
    </submittedName>
</protein>
<evidence type="ECO:0000313" key="2">
    <source>
        <dbReference type="Proteomes" id="UP000006502"/>
    </source>
</evidence>
<dbReference type="PATRIC" id="fig|1212765.3.peg.920"/>
<gene>
    <name evidence="1" type="ordered locus">MHLP_04055</name>
</gene>
<sequence length="155" mass="17171">MTMLGLGAGSLKLVVCAMLGGGVIGTSVYSVKQVRGGGHSITYQEKTKYCDKRSKEGFQGRCVFIGPIPEFQGEGIYFQEATATNTHRITDETWLDSNRVWEGDSVGANLKEVLNQHPGLRDYLKRWLDGHKDCTFEKSVASNLNEHKMTCPGRQ</sequence>
<reference evidence="1 2" key="1">
    <citation type="journal article" date="2012" name="J. Bacteriol.">
        <title>Genome Sequence of "Candidatus Mycoplasma haemolamae" Strain Purdue, a Red Blood Cell Pathogen of Alpacas (Vicugna pacos) and Llamas (Lama glama).</title>
        <authorList>
            <person name="Guimaraes A.M."/>
            <person name="Toth B."/>
            <person name="Santos A.P."/>
            <person name="do Nascimento N.C."/>
            <person name="Kritchevsky J.E."/>
            <person name="Messick J.B."/>
        </authorList>
    </citation>
    <scope>NUCLEOTIDE SEQUENCE [LARGE SCALE GENOMIC DNA]</scope>
    <source>
        <strain evidence="1 2">Purdue</strain>
    </source>
</reference>
<accession>I7CGK0</accession>
<name>I7CGK0_MYCHA</name>
<dbReference type="STRING" id="1212765.MHLP_04055"/>
<dbReference type="Proteomes" id="UP000006502">
    <property type="component" value="Chromosome"/>
</dbReference>
<dbReference type="EMBL" id="CP003731">
    <property type="protein sequence ID" value="AFO52391.1"/>
    <property type="molecule type" value="Genomic_DNA"/>
</dbReference>
<dbReference type="AlphaFoldDB" id="I7CGK0"/>
<dbReference type="KEGG" id="mhl:MHLP_04055"/>
<reference evidence="2" key="2">
    <citation type="submission" date="2012-07" db="EMBL/GenBank/DDBJ databases">
        <title>Complete genome sequence of 'Candidatus Mycoplasma haemolamae'.</title>
        <authorList>
            <person name="Guimaraes A.M.S."/>
            <person name="Toth B."/>
            <person name="Santos A.P."/>
            <person name="Nascimento N.C."/>
            <person name="Sojka J.E."/>
            <person name="Messick J.B."/>
        </authorList>
    </citation>
    <scope>NUCLEOTIDE SEQUENCE [LARGE SCALE GENOMIC DNA]</scope>
    <source>
        <strain evidence="2">Purdue</strain>
    </source>
</reference>
<organism evidence="1 2">
    <name type="scientific">Mycoplasma haematolamae (strain Purdue)</name>
    <dbReference type="NCBI Taxonomy" id="1212765"/>
    <lineage>
        <taxon>Bacteria</taxon>
        <taxon>Bacillati</taxon>
        <taxon>Mycoplasmatota</taxon>
        <taxon>Mollicutes</taxon>
        <taxon>Mycoplasmataceae</taxon>
        <taxon>Mycoplasma</taxon>
    </lineage>
</organism>